<evidence type="ECO:0000313" key="9">
    <source>
        <dbReference type="EMBL" id="TFD98138.1"/>
    </source>
</evidence>
<dbReference type="InterPro" id="IPR030391">
    <property type="entry name" value="MeTrfase_TrmA_CS"/>
</dbReference>
<keyword evidence="2 6" id="KW-0489">Methyltransferase</keyword>
<evidence type="ECO:0000256" key="7">
    <source>
        <dbReference type="PROSITE-ProRule" id="PRU10015"/>
    </source>
</evidence>
<dbReference type="Pfam" id="PF01938">
    <property type="entry name" value="TRAM"/>
    <property type="match status" value="1"/>
</dbReference>
<dbReference type="InterPro" id="IPR010280">
    <property type="entry name" value="U5_MeTrfase_fam"/>
</dbReference>
<dbReference type="GO" id="GO:0070041">
    <property type="term" value="F:rRNA (uridine-C5-)-methyltransferase activity"/>
    <property type="evidence" value="ECO:0007669"/>
    <property type="project" value="TreeGrafter"/>
</dbReference>
<dbReference type="InterPro" id="IPR012340">
    <property type="entry name" value="NA-bd_OB-fold"/>
</dbReference>
<organism evidence="9 10">
    <name type="scientific">Jeotgalibacillus salarius</name>
    <dbReference type="NCBI Taxonomy" id="546023"/>
    <lineage>
        <taxon>Bacteria</taxon>
        <taxon>Bacillati</taxon>
        <taxon>Bacillota</taxon>
        <taxon>Bacilli</taxon>
        <taxon>Bacillales</taxon>
        <taxon>Caryophanaceae</taxon>
        <taxon>Jeotgalibacillus</taxon>
    </lineage>
</organism>
<dbReference type="InterPro" id="IPR030390">
    <property type="entry name" value="MeTrfase_TrmA_AS"/>
</dbReference>
<reference evidence="9 10" key="1">
    <citation type="submission" date="2019-03" db="EMBL/GenBank/DDBJ databases">
        <authorList>
            <person name="Yang Y."/>
        </authorList>
    </citation>
    <scope>NUCLEOTIDE SEQUENCE [LARGE SCALE GENOMIC DNA]</scope>
    <source>
        <strain evidence="9 10">ASL-1</strain>
    </source>
</reference>
<dbReference type="Proteomes" id="UP000297776">
    <property type="component" value="Unassembled WGS sequence"/>
</dbReference>
<evidence type="ECO:0000256" key="5">
    <source>
        <dbReference type="ARBA" id="ARBA00023014"/>
    </source>
</evidence>
<dbReference type="Gene3D" id="2.40.50.1070">
    <property type="match status" value="1"/>
</dbReference>
<dbReference type="PROSITE" id="PS01231">
    <property type="entry name" value="TRMA_2"/>
    <property type="match status" value="1"/>
</dbReference>
<keyword evidence="5" id="KW-0411">Iron-sulfur</keyword>
<feature type="domain" description="TRAM" evidence="8">
    <location>
        <begin position="8"/>
        <end position="66"/>
    </location>
</feature>
<name>A0A4Y8L7U4_9BACL</name>
<evidence type="ECO:0000256" key="3">
    <source>
        <dbReference type="ARBA" id="ARBA00022679"/>
    </source>
</evidence>
<dbReference type="InterPro" id="IPR029063">
    <property type="entry name" value="SAM-dependent_MTases_sf"/>
</dbReference>
<dbReference type="PROSITE" id="PS50926">
    <property type="entry name" value="TRAM"/>
    <property type="match status" value="1"/>
</dbReference>
<feature type="binding site" evidence="6">
    <location>
        <position position="388"/>
    </location>
    <ligand>
        <name>S-adenosyl-L-methionine</name>
        <dbReference type="ChEBI" id="CHEBI:59789"/>
    </ligand>
</feature>
<evidence type="ECO:0000313" key="10">
    <source>
        <dbReference type="Proteomes" id="UP000297776"/>
    </source>
</evidence>
<keyword evidence="1" id="KW-0408">Iron</keyword>
<feature type="active site" evidence="7">
    <location>
        <position position="415"/>
    </location>
</feature>
<feature type="binding site" evidence="6">
    <location>
        <position position="290"/>
    </location>
    <ligand>
        <name>S-adenosyl-L-methionine</name>
        <dbReference type="ChEBI" id="CHEBI:59789"/>
    </ligand>
</feature>
<feature type="active site" description="Nucleophile" evidence="6">
    <location>
        <position position="415"/>
    </location>
</feature>
<evidence type="ECO:0000259" key="8">
    <source>
        <dbReference type="PROSITE" id="PS50926"/>
    </source>
</evidence>
<evidence type="ECO:0000256" key="4">
    <source>
        <dbReference type="ARBA" id="ARBA00022691"/>
    </source>
</evidence>
<feature type="binding site" evidence="6">
    <location>
        <position position="319"/>
    </location>
    <ligand>
        <name>S-adenosyl-L-methionine</name>
        <dbReference type="ChEBI" id="CHEBI:59789"/>
    </ligand>
</feature>
<dbReference type="Gene3D" id="3.40.50.150">
    <property type="entry name" value="Vaccinia Virus protein VP39"/>
    <property type="match status" value="1"/>
</dbReference>
<evidence type="ECO:0000256" key="2">
    <source>
        <dbReference type="ARBA" id="ARBA00022603"/>
    </source>
</evidence>
<evidence type="ECO:0000256" key="6">
    <source>
        <dbReference type="PROSITE-ProRule" id="PRU01024"/>
    </source>
</evidence>
<dbReference type="FunFam" id="2.40.50.140:FF:000097">
    <property type="entry name" value="23S rRNA (uracil(1939)-C(5))-methyltransferase RlmD"/>
    <property type="match status" value="1"/>
</dbReference>
<keyword evidence="4 6" id="KW-0949">S-adenosyl-L-methionine</keyword>
<dbReference type="Gene3D" id="2.40.50.140">
    <property type="entry name" value="Nucleic acid-binding proteins"/>
    <property type="match status" value="1"/>
</dbReference>
<dbReference type="FunFam" id="3.40.50.150:FF:000009">
    <property type="entry name" value="23S rRNA (Uracil(1939)-C(5))-methyltransferase RlmD"/>
    <property type="match status" value="1"/>
</dbReference>
<protein>
    <submittedName>
        <fullName evidence="9">23S rRNA (Uracil(1939)-C(5))-methyltransferase RlmD</fullName>
        <ecNumber evidence="9">2.1.1.190</ecNumber>
    </submittedName>
</protein>
<dbReference type="SUPFAM" id="SSF50249">
    <property type="entry name" value="Nucleic acid-binding proteins"/>
    <property type="match status" value="1"/>
</dbReference>
<keyword evidence="1" id="KW-0479">Metal-binding</keyword>
<dbReference type="GO" id="GO:0051539">
    <property type="term" value="F:4 iron, 4 sulfur cluster binding"/>
    <property type="evidence" value="ECO:0007669"/>
    <property type="project" value="UniProtKB-KW"/>
</dbReference>
<dbReference type="AlphaFoldDB" id="A0A4Y8L7U4"/>
<dbReference type="OrthoDB" id="9804590at2"/>
<dbReference type="PROSITE" id="PS51687">
    <property type="entry name" value="SAM_MT_RNA_M5U"/>
    <property type="match status" value="1"/>
</dbReference>
<proteinExistence type="inferred from homology"/>
<dbReference type="FunFam" id="2.40.50.1070:FF:000003">
    <property type="entry name" value="23S rRNA (Uracil-5-)-methyltransferase RumA"/>
    <property type="match status" value="1"/>
</dbReference>
<keyword evidence="1" id="KW-0004">4Fe-4S</keyword>
<comment type="caution">
    <text evidence="9">The sequence shown here is derived from an EMBL/GenBank/DDBJ whole genome shotgun (WGS) entry which is preliminary data.</text>
</comment>
<dbReference type="InterPro" id="IPR002792">
    <property type="entry name" value="TRAM_dom"/>
</dbReference>
<dbReference type="PROSITE" id="PS01230">
    <property type="entry name" value="TRMA_1"/>
    <property type="match status" value="1"/>
</dbReference>
<dbReference type="CDD" id="cd02440">
    <property type="entry name" value="AdoMet_MTases"/>
    <property type="match status" value="1"/>
</dbReference>
<keyword evidence="10" id="KW-1185">Reference proteome</keyword>
<dbReference type="PANTHER" id="PTHR11061:SF30">
    <property type="entry name" value="TRNA (URACIL(54)-C(5))-METHYLTRANSFERASE"/>
    <property type="match status" value="1"/>
</dbReference>
<dbReference type="RefSeq" id="WP_134383101.1">
    <property type="nucleotide sequence ID" value="NZ_SORX01000015.1"/>
</dbReference>
<dbReference type="Pfam" id="PF05958">
    <property type="entry name" value="tRNA_U5-meth_tr"/>
    <property type="match status" value="1"/>
</dbReference>
<dbReference type="PANTHER" id="PTHR11061">
    <property type="entry name" value="RNA M5U METHYLTRANSFERASE"/>
    <property type="match status" value="1"/>
</dbReference>
<dbReference type="GO" id="GO:0070475">
    <property type="term" value="P:rRNA base methylation"/>
    <property type="evidence" value="ECO:0007669"/>
    <property type="project" value="TreeGrafter"/>
</dbReference>
<evidence type="ECO:0000256" key="1">
    <source>
        <dbReference type="ARBA" id="ARBA00022485"/>
    </source>
</evidence>
<dbReference type="EMBL" id="SORX01000015">
    <property type="protein sequence ID" value="TFD98138.1"/>
    <property type="molecule type" value="Genomic_DNA"/>
</dbReference>
<comment type="similarity">
    <text evidence="6">Belongs to the class I-like SAM-binding methyltransferase superfamily. RNA M5U methyltransferase family.</text>
</comment>
<dbReference type="SUPFAM" id="SSF53335">
    <property type="entry name" value="S-adenosyl-L-methionine-dependent methyltransferases"/>
    <property type="match status" value="1"/>
</dbReference>
<dbReference type="EC" id="2.1.1.190" evidence="9"/>
<gene>
    <name evidence="9" type="primary">rlmD</name>
    <name evidence="9" type="ORF">E2626_16250</name>
</gene>
<dbReference type="NCBIfam" id="TIGR00479">
    <property type="entry name" value="rumA"/>
    <property type="match status" value="1"/>
</dbReference>
<feature type="binding site" evidence="6">
    <location>
        <position position="340"/>
    </location>
    <ligand>
        <name>S-adenosyl-L-methionine</name>
        <dbReference type="ChEBI" id="CHEBI:59789"/>
    </ligand>
</feature>
<sequence length="460" mass="51498">MTKKQALPVKKNDTVTVTIEDLTHEGHGVGKVDGYPLFIPMTLPDEEVKVKVLKTTKNFGFGKLEEMVQASDDRTEPPCPVYDRCGGCQLQHFSYEGQLKAKQKQVQDVLERIGKIKDVPVHPTLGMKDPWRYRNKSQIPVGSESGRVIAGFYATRSHRIVDTDICLIQEEISDRVMNTVKQEADRFGIQPYDEERHKGVLRHVVVRYGRTSGEVMVVLVTRTKHLPHAEDLIAVLREKVPGLKSVVHNINDQRTNVILGNKGQTIWGSDVIYDSIGEVKFAISARSFYQINPVQTEVLYQKALEYAQLTGEESVIDAYCGIGTISLFLAQKAKKVFGVEIIRQAIEDAKANAELNGFSNTEFEAGPAEEVIPAWHKKGNQADVIVVDPPRKGCDQALLDTMLAMKPKRIVYVSCNPATLARDLRILEDGGYQTQEVQPVDMFPQTSHVECCSLLVRKDK</sequence>
<keyword evidence="3 6" id="KW-0808">Transferase</keyword>
<accession>A0A4Y8L7U4</accession>